<evidence type="ECO:0000313" key="2">
    <source>
        <dbReference type="EMBL" id="GAA0325263.1"/>
    </source>
</evidence>
<evidence type="ECO:0000259" key="1">
    <source>
        <dbReference type="Pfam" id="PF13006"/>
    </source>
</evidence>
<dbReference type="Pfam" id="PF13006">
    <property type="entry name" value="Nterm_IS4"/>
    <property type="match status" value="1"/>
</dbReference>
<organism evidence="2 3">
    <name type="scientific">Streptomyces polychromogenes</name>
    <dbReference type="NCBI Taxonomy" id="67342"/>
    <lineage>
        <taxon>Bacteria</taxon>
        <taxon>Bacillati</taxon>
        <taxon>Actinomycetota</taxon>
        <taxon>Actinomycetes</taxon>
        <taxon>Kitasatosporales</taxon>
        <taxon>Streptomycetaceae</taxon>
        <taxon>Streptomyces</taxon>
    </lineage>
</organism>
<proteinExistence type="predicted"/>
<accession>A0ABP3FVX7</accession>
<name>A0ABP3FVX7_9ACTN</name>
<feature type="domain" description="Transposase IS4 N-terminal" evidence="1">
    <location>
        <begin position="1"/>
        <end position="59"/>
    </location>
</feature>
<gene>
    <name evidence="2" type="ORF">GCM10010302_75450</name>
</gene>
<dbReference type="Proteomes" id="UP001501867">
    <property type="component" value="Unassembled WGS sequence"/>
</dbReference>
<protein>
    <recommendedName>
        <fullName evidence="1">Transposase IS4 N-terminal domain-containing protein</fullName>
    </recommendedName>
</protein>
<dbReference type="EMBL" id="BAAABV010000038">
    <property type="protein sequence ID" value="GAA0325263.1"/>
    <property type="molecule type" value="Genomic_DNA"/>
</dbReference>
<sequence length="117" mass="13118">MVYFVLARALFCGEPYREVLRMLAEAVRREDGWGAWRLLDKAAVFRALRNLGVEPLRELLLHAGAAVADERTPGAFGGACGRWRSTGRHCRPPIRRPTRPGWDGCGPRAVRVPPDIR</sequence>
<dbReference type="InterPro" id="IPR024473">
    <property type="entry name" value="Transposases_IS4_N"/>
</dbReference>
<keyword evidence="3" id="KW-1185">Reference proteome</keyword>
<comment type="caution">
    <text evidence="2">The sequence shown here is derived from an EMBL/GenBank/DDBJ whole genome shotgun (WGS) entry which is preliminary data.</text>
</comment>
<evidence type="ECO:0000313" key="3">
    <source>
        <dbReference type="Proteomes" id="UP001501867"/>
    </source>
</evidence>
<reference evidence="3" key="1">
    <citation type="journal article" date="2019" name="Int. J. Syst. Evol. Microbiol.">
        <title>The Global Catalogue of Microorganisms (GCM) 10K type strain sequencing project: providing services to taxonomists for standard genome sequencing and annotation.</title>
        <authorList>
            <consortium name="The Broad Institute Genomics Platform"/>
            <consortium name="The Broad Institute Genome Sequencing Center for Infectious Disease"/>
            <person name="Wu L."/>
            <person name="Ma J."/>
        </authorList>
    </citation>
    <scope>NUCLEOTIDE SEQUENCE [LARGE SCALE GENOMIC DNA]</scope>
    <source>
        <strain evidence="3">JCM 4505</strain>
    </source>
</reference>